<dbReference type="EMBL" id="KB446558">
    <property type="protein sequence ID" value="EME82718.1"/>
    <property type="molecule type" value="Genomic_DNA"/>
</dbReference>
<dbReference type="VEuPathDB" id="FungiDB:MYCFIDRAFT_174275"/>
<dbReference type="RefSeq" id="XP_007926162.1">
    <property type="nucleotide sequence ID" value="XM_007927971.1"/>
</dbReference>
<dbReference type="AlphaFoldDB" id="M3AZY1"/>
<organism evidence="2 3">
    <name type="scientific">Pseudocercospora fijiensis (strain CIRAD86)</name>
    <name type="common">Black leaf streak disease fungus</name>
    <name type="synonym">Mycosphaerella fijiensis</name>
    <dbReference type="NCBI Taxonomy" id="383855"/>
    <lineage>
        <taxon>Eukaryota</taxon>
        <taxon>Fungi</taxon>
        <taxon>Dikarya</taxon>
        <taxon>Ascomycota</taxon>
        <taxon>Pezizomycotina</taxon>
        <taxon>Dothideomycetes</taxon>
        <taxon>Dothideomycetidae</taxon>
        <taxon>Mycosphaerellales</taxon>
        <taxon>Mycosphaerellaceae</taxon>
        <taxon>Pseudocercospora</taxon>
    </lineage>
</organism>
<protein>
    <recommendedName>
        <fullName evidence="1">Protein kinase domain-containing protein</fullName>
    </recommendedName>
</protein>
<dbReference type="Gene3D" id="1.10.510.10">
    <property type="entry name" value="Transferase(Phosphotransferase) domain 1"/>
    <property type="match status" value="1"/>
</dbReference>
<sequence length="901" mass="100072">MRYTSAVLRPERAVVWSAVASGRAGRNYDRGALEYGSRHPQDSTPPMMNINTVKSDNGHWLRSGGGGGGGGGGSGILTLRLCSLHPGLDSTAAISIDRPTAAHESNPSLIARCIVLACKVISIKERKRNTRYQEKSKSPGRELSYITRSCTALHFPSHICSLLAYIDSELRRGYACSWKLSYLRLLYAYHLGIRGEEIYRGLGLVALAIANVRPVRRLRPNEAAGYARSMSLSTSLEHVVINNIPDLAIELIVHSESQLTIFRMARKHPGWKVYLQYALLARGVEPGVEDDCKLIRYITVDPKLMATNRSQTNRKSALSRDTLVNLIQSIDTVEKECRAKASAVGAHAGAGELNKSRPDIDLLESYKTLILAANGVIEQYLVALTSMLEEERRHNFSDGYRSLNFLEERINVWKSNLEGDRQNIKTLSEVLAKAKTRADLEETFLDDRLNGQWRGAMEFGDGANLAGLWVKVDENDTIVNVSPLQSDYHRNPAFELIVTRSISFANKFYQRDTLNGTPLEAYFANKCAAVSNRHFARVGSWHLDRVKYILTLYSPFCANGDLKGMIVKSVTSDTPLPEPVTLTTDDSCAAVLKHASLCEMDPQAKDSCPTAWKHFHGPARRTFPSISHSETGMLGSLAMADFGLAIETFEGDPNNPSNYNKGAGSKPFASPEQFNKKQRIDLSGSPNVALAEPRLWEWTNVYSVSLINVQTNTSPAIGVVMYQMYHNWILHRAEQKFLVPDESQWDMINDAVPRSPNLANLISRCIETNPENRISLDELYEGVRNLEPQGQPAMAQYLQEGLNGSQPENEEFDVTFGSPVKYAIGMAYREESGFESSDMMSDVQEEDGLSAGALKVCDFSCGGIEIRDWLIGGIDRWSPTHRQTTVASAYNKPRDCLDRSS</sequence>
<dbReference type="GeneID" id="19333151"/>
<dbReference type="KEGG" id="pfj:MYCFIDRAFT_174275"/>
<dbReference type="Proteomes" id="UP000016932">
    <property type="component" value="Unassembled WGS sequence"/>
</dbReference>
<dbReference type="GO" id="GO:0004672">
    <property type="term" value="F:protein kinase activity"/>
    <property type="evidence" value="ECO:0007669"/>
    <property type="project" value="InterPro"/>
</dbReference>
<name>M3AZY1_PSEFD</name>
<proteinExistence type="predicted"/>
<reference evidence="2 3" key="1">
    <citation type="journal article" date="2012" name="PLoS Pathog.">
        <title>Diverse lifestyles and strategies of plant pathogenesis encoded in the genomes of eighteen Dothideomycetes fungi.</title>
        <authorList>
            <person name="Ohm R.A."/>
            <person name="Feau N."/>
            <person name="Henrissat B."/>
            <person name="Schoch C.L."/>
            <person name="Horwitz B.A."/>
            <person name="Barry K.W."/>
            <person name="Condon B.J."/>
            <person name="Copeland A.C."/>
            <person name="Dhillon B."/>
            <person name="Glaser F."/>
            <person name="Hesse C.N."/>
            <person name="Kosti I."/>
            <person name="LaButti K."/>
            <person name="Lindquist E.A."/>
            <person name="Lucas S."/>
            <person name="Salamov A.A."/>
            <person name="Bradshaw R.E."/>
            <person name="Ciuffetti L."/>
            <person name="Hamelin R.C."/>
            <person name="Kema G.H.J."/>
            <person name="Lawrence C."/>
            <person name="Scott J.A."/>
            <person name="Spatafora J.W."/>
            <person name="Turgeon B.G."/>
            <person name="de Wit P.J.G.M."/>
            <person name="Zhong S."/>
            <person name="Goodwin S.B."/>
            <person name="Grigoriev I.V."/>
        </authorList>
    </citation>
    <scope>NUCLEOTIDE SEQUENCE [LARGE SCALE GENOMIC DNA]</scope>
    <source>
        <strain evidence="2 3">CIRAD86</strain>
    </source>
</reference>
<evidence type="ECO:0000313" key="2">
    <source>
        <dbReference type="EMBL" id="EME82718.1"/>
    </source>
</evidence>
<evidence type="ECO:0000259" key="1">
    <source>
        <dbReference type="PROSITE" id="PS50011"/>
    </source>
</evidence>
<dbReference type="GO" id="GO:0005524">
    <property type="term" value="F:ATP binding"/>
    <property type="evidence" value="ECO:0007669"/>
    <property type="project" value="InterPro"/>
</dbReference>
<dbReference type="InterPro" id="IPR000719">
    <property type="entry name" value="Prot_kinase_dom"/>
</dbReference>
<keyword evidence="3" id="KW-1185">Reference proteome</keyword>
<accession>M3AZY1</accession>
<gene>
    <name evidence="2" type="ORF">MYCFIDRAFT_174275</name>
</gene>
<dbReference type="HOGENOM" id="CLU_321621_0_0_1"/>
<feature type="domain" description="Protein kinase" evidence="1">
    <location>
        <begin position="453"/>
        <end position="794"/>
    </location>
</feature>
<dbReference type="SUPFAM" id="SSF56112">
    <property type="entry name" value="Protein kinase-like (PK-like)"/>
    <property type="match status" value="1"/>
</dbReference>
<dbReference type="InterPro" id="IPR011009">
    <property type="entry name" value="Kinase-like_dom_sf"/>
</dbReference>
<dbReference type="PROSITE" id="PS50011">
    <property type="entry name" value="PROTEIN_KINASE_DOM"/>
    <property type="match status" value="1"/>
</dbReference>
<evidence type="ECO:0000313" key="3">
    <source>
        <dbReference type="Proteomes" id="UP000016932"/>
    </source>
</evidence>
<dbReference type="OrthoDB" id="310217at2759"/>